<dbReference type="EMBL" id="AP023322">
    <property type="protein sequence ID" value="BCI64680.1"/>
    <property type="molecule type" value="Genomic_DNA"/>
</dbReference>
<keyword evidence="5" id="KW-0378">Hydrolase</keyword>
<dbReference type="InterPro" id="IPR011118">
    <property type="entry name" value="Tannase/feruloyl_esterase"/>
</dbReference>
<keyword evidence="2" id="KW-0719">Serine esterase</keyword>
<reference evidence="9" key="1">
    <citation type="submission" date="2020-07" db="EMBL/GenBank/DDBJ databases">
        <title>Complete genome sequencing of Coprobacter sp. strain 2CBH44.</title>
        <authorList>
            <person name="Sakamoto M."/>
            <person name="Murakami T."/>
            <person name="Mori H."/>
        </authorList>
    </citation>
    <scope>NUCLEOTIDE SEQUENCE [LARGE SCALE GENOMIC DNA]</scope>
    <source>
        <strain evidence="9">2CBH44</strain>
    </source>
</reference>
<dbReference type="Proteomes" id="UP000594042">
    <property type="component" value="Chromosome"/>
</dbReference>
<gene>
    <name evidence="8" type="ORF">Cop2CBH44_30330</name>
</gene>
<evidence type="ECO:0000313" key="9">
    <source>
        <dbReference type="Proteomes" id="UP000594042"/>
    </source>
</evidence>
<name>A0A7G1HYE7_9BACT</name>
<proteinExistence type="inferred from homology"/>
<dbReference type="InterPro" id="IPR029058">
    <property type="entry name" value="AB_hydrolase_fold"/>
</dbReference>
<keyword evidence="9" id="KW-1185">Reference proteome</keyword>
<dbReference type="GO" id="GO:0052689">
    <property type="term" value="F:carboxylic ester hydrolase activity"/>
    <property type="evidence" value="ECO:0007669"/>
    <property type="project" value="UniProtKB-KW"/>
</dbReference>
<protein>
    <submittedName>
        <fullName evidence="8">Putative esterase</fullName>
    </submittedName>
</protein>
<dbReference type="GO" id="GO:0046872">
    <property type="term" value="F:metal ion binding"/>
    <property type="evidence" value="ECO:0007669"/>
    <property type="project" value="UniProtKB-KW"/>
</dbReference>
<evidence type="ECO:0000256" key="4">
    <source>
        <dbReference type="ARBA" id="ARBA00022729"/>
    </source>
</evidence>
<keyword evidence="6" id="KW-0106">Calcium</keyword>
<organism evidence="8 9">
    <name type="scientific">Coprobacter secundus subsp. similis</name>
    <dbReference type="NCBI Taxonomy" id="2751153"/>
    <lineage>
        <taxon>Bacteria</taxon>
        <taxon>Pseudomonadati</taxon>
        <taxon>Bacteroidota</taxon>
        <taxon>Bacteroidia</taxon>
        <taxon>Bacteroidales</taxon>
        <taxon>Barnesiellaceae</taxon>
        <taxon>Coprobacter</taxon>
    </lineage>
</organism>
<dbReference type="Pfam" id="PF07519">
    <property type="entry name" value="Tannase"/>
    <property type="match status" value="1"/>
</dbReference>
<evidence type="ECO:0000256" key="2">
    <source>
        <dbReference type="ARBA" id="ARBA00022487"/>
    </source>
</evidence>
<evidence type="ECO:0000256" key="6">
    <source>
        <dbReference type="ARBA" id="ARBA00022837"/>
    </source>
</evidence>
<comment type="similarity">
    <text evidence="1">Belongs to the tannase family.</text>
</comment>
<evidence type="ECO:0000256" key="1">
    <source>
        <dbReference type="ARBA" id="ARBA00006249"/>
    </source>
</evidence>
<dbReference type="RefSeq" id="WP_021930949.1">
    <property type="nucleotide sequence ID" value="NZ_AP023322.1"/>
</dbReference>
<evidence type="ECO:0000313" key="8">
    <source>
        <dbReference type="EMBL" id="BCI64680.1"/>
    </source>
</evidence>
<dbReference type="PANTHER" id="PTHR33938:SF15">
    <property type="entry name" value="FERULOYL ESTERASE B-RELATED"/>
    <property type="match status" value="1"/>
</dbReference>
<dbReference type="SUPFAM" id="SSF53474">
    <property type="entry name" value="alpha/beta-Hydrolases"/>
    <property type="match status" value="1"/>
</dbReference>
<accession>A0A7G1HYE7</accession>
<evidence type="ECO:0000256" key="3">
    <source>
        <dbReference type="ARBA" id="ARBA00022723"/>
    </source>
</evidence>
<evidence type="ECO:0000256" key="5">
    <source>
        <dbReference type="ARBA" id="ARBA00022801"/>
    </source>
</evidence>
<keyword evidence="3" id="KW-0479">Metal-binding</keyword>
<dbReference type="PANTHER" id="PTHR33938">
    <property type="entry name" value="FERULOYL ESTERASE B-RELATED"/>
    <property type="match status" value="1"/>
</dbReference>
<evidence type="ECO:0000256" key="7">
    <source>
        <dbReference type="ARBA" id="ARBA00023157"/>
    </source>
</evidence>
<dbReference type="Gene3D" id="3.40.50.1820">
    <property type="entry name" value="alpha/beta hydrolase"/>
    <property type="match status" value="1"/>
</dbReference>
<dbReference type="KEGG" id="copr:Cop2CBH44_30330"/>
<keyword evidence="4" id="KW-0732">Signal</keyword>
<dbReference type="AlphaFoldDB" id="A0A7G1HYE7"/>
<sequence>MFRNLHSIFLFLLFSLIGYNISVSAQTASERIKQSYTTLHPHIIINNIEDITGGNFIEPYSQKIMTGLPPFRRISLISRPTSESNIGIEVWMPIENWNGRFLGTGTGGGAGYINFWALEIGLKRGFAVANTDMGTSPAAHEVYEYPERWKDFGYRATHEMTVVAKKFIKKYYGKEPLYSYFQGCSTGGQQALSEAQRYPEDYNGILAGAPANNRTHLHTMFLWCHALCNENPELMFSKKQLQKITEIVIQKNVGKDGGAPTDHFLTDPRIATIDTEIFKSFLSEKQINILKKILNGPVNPNTGERIYCSFPLNSEDKPSGQEYFQGKSAVNGLLYPFIWAFGKDFDYRKFDFDKDLEKVDSILAPVLNANNPDLRPLKKNNGKIIMYTGTCDPIVPFPDAINYYERVIEQIGSLEETQTFFRYFIIPGMNHCANGPGVNDFGQGFPTPPNPDKEQDILSLLMDWVEKGKAPERIIATRYKDNSRKEIEMQRPVYPYPDFPHYIGGDPALPQNYKRKTHLRNNVPIPAKKYLK</sequence>
<keyword evidence="7" id="KW-1015">Disulfide bond</keyword>